<feature type="region of interest" description="Disordered" evidence="3">
    <location>
        <begin position="469"/>
        <end position="496"/>
    </location>
</feature>
<keyword evidence="2" id="KW-0175">Coiled coil</keyword>
<keyword evidence="1" id="KW-0863">Zinc-finger</keyword>
<dbReference type="GO" id="GO:0008270">
    <property type="term" value="F:zinc ion binding"/>
    <property type="evidence" value="ECO:0007669"/>
    <property type="project" value="UniProtKB-KW"/>
</dbReference>
<organism evidence="5 6">
    <name type="scientific">Lecanosticta acicola</name>
    <dbReference type="NCBI Taxonomy" id="111012"/>
    <lineage>
        <taxon>Eukaryota</taxon>
        <taxon>Fungi</taxon>
        <taxon>Dikarya</taxon>
        <taxon>Ascomycota</taxon>
        <taxon>Pezizomycotina</taxon>
        <taxon>Dothideomycetes</taxon>
        <taxon>Dothideomycetidae</taxon>
        <taxon>Mycosphaerellales</taxon>
        <taxon>Mycosphaerellaceae</taxon>
        <taxon>Lecanosticta</taxon>
    </lineage>
</organism>
<dbReference type="EMBL" id="CAVMBE010000132">
    <property type="protein sequence ID" value="CAK4034737.1"/>
    <property type="molecule type" value="Genomic_DNA"/>
</dbReference>
<dbReference type="SMART" id="SM00355">
    <property type="entry name" value="ZnF_C2H2"/>
    <property type="match status" value="3"/>
</dbReference>
<dbReference type="InterPro" id="IPR059095">
    <property type="entry name" value="Znf_C2H2_17_2nd"/>
</dbReference>
<feature type="domain" description="C2H2-type" evidence="4">
    <location>
        <begin position="406"/>
        <end position="435"/>
    </location>
</feature>
<feature type="compositionally biased region" description="Polar residues" evidence="3">
    <location>
        <begin position="438"/>
        <end position="449"/>
    </location>
</feature>
<gene>
    <name evidence="5" type="ORF">LECACI_7A009895</name>
</gene>
<dbReference type="Pfam" id="PF26177">
    <property type="entry name" value="zf_C2H2_17_1st"/>
    <property type="match status" value="1"/>
</dbReference>
<proteinExistence type="predicted"/>
<comment type="caution">
    <text evidence="5">The sequence shown here is derived from an EMBL/GenBank/DDBJ whole genome shotgun (WGS) entry which is preliminary data.</text>
</comment>
<dbReference type="PROSITE" id="PS50157">
    <property type="entry name" value="ZINC_FINGER_C2H2_2"/>
    <property type="match status" value="1"/>
</dbReference>
<keyword evidence="1" id="KW-0479">Metal-binding</keyword>
<name>A0AAI8Z951_9PEZI</name>
<evidence type="ECO:0000313" key="6">
    <source>
        <dbReference type="Proteomes" id="UP001296104"/>
    </source>
</evidence>
<feature type="compositionally biased region" description="Polar residues" evidence="3">
    <location>
        <begin position="236"/>
        <end position="270"/>
    </location>
</feature>
<evidence type="ECO:0000313" key="5">
    <source>
        <dbReference type="EMBL" id="CAK4034737.1"/>
    </source>
</evidence>
<sequence length="552" mass="60091">MVDVQSRVIVPREAVSQYVSGLQFQHQQQQAVARFRANDRSGLGVPGSRQEPCGQGRMPRLFAGNRAQPSTVIRHTSRQAAGARQSVATPDTNNTYGSEAVPSYDTATATATATATSCTATSGRIADSATSTGWLPQESSSPALGSYFHPSHTTWPANVSAPGLLYDPSPSPHTSRNPPSIRVITAWDGSGDQDFPQPQDAPFSASSASPLPHDYAPYNSDFYDSGHLGPLPYQMPQESENMQTPVSPVSATANSPQDQSMGEPQLQQFPTRKRSHSVMSQADAAALMDNTHHSRSGSVASVTAGSPNDPTDDYPRGSRAFKRGEPPQNSENKFICTFSDECQGQTFDRKCEWSKHMDKHDRPYRCPHPSCAKLQGFTYSGGLLRHEREVHGKHGGPKTQMMCPHPECKRHTGKGFTRKENLNEHLRRVHASKEDESQQSLLGQSTTDITLGAPDGETHASHISEAVDHELAPTSGPPTKRKRSLPPSVEDGLGEDPADMAQREIKHLRELLAQKDQTINNLHADVMALEAQTQQLQAQLLQAQHQQPATQG</sequence>
<evidence type="ECO:0000256" key="2">
    <source>
        <dbReference type="SAM" id="Coils"/>
    </source>
</evidence>
<accession>A0AAI8Z951</accession>
<feature type="compositionally biased region" description="Polar residues" evidence="3">
    <location>
        <begin position="296"/>
        <end position="309"/>
    </location>
</feature>
<dbReference type="InterPro" id="IPR059009">
    <property type="entry name" value="Znf_C2H2_17_1st"/>
</dbReference>
<feature type="region of interest" description="Disordered" evidence="3">
    <location>
        <begin position="75"/>
        <end position="100"/>
    </location>
</feature>
<feature type="region of interest" description="Disordered" evidence="3">
    <location>
        <begin position="166"/>
        <end position="329"/>
    </location>
</feature>
<feature type="compositionally biased region" description="Low complexity" evidence="3">
    <location>
        <begin position="196"/>
        <end position="210"/>
    </location>
</feature>
<feature type="coiled-coil region" evidence="2">
    <location>
        <begin position="498"/>
        <end position="546"/>
    </location>
</feature>
<protein>
    <recommendedName>
        <fullName evidence="4">C2H2-type domain-containing protein</fullName>
    </recommendedName>
</protein>
<dbReference type="InterPro" id="IPR013087">
    <property type="entry name" value="Znf_C2H2_type"/>
</dbReference>
<evidence type="ECO:0000259" key="4">
    <source>
        <dbReference type="PROSITE" id="PS50157"/>
    </source>
</evidence>
<keyword evidence="6" id="KW-1185">Reference proteome</keyword>
<dbReference type="Gene3D" id="3.30.160.60">
    <property type="entry name" value="Classic Zinc Finger"/>
    <property type="match status" value="2"/>
</dbReference>
<evidence type="ECO:0000256" key="3">
    <source>
        <dbReference type="SAM" id="MobiDB-lite"/>
    </source>
</evidence>
<dbReference type="AlphaFoldDB" id="A0AAI8Z951"/>
<evidence type="ECO:0000256" key="1">
    <source>
        <dbReference type="PROSITE-ProRule" id="PRU00042"/>
    </source>
</evidence>
<feature type="region of interest" description="Disordered" evidence="3">
    <location>
        <begin position="430"/>
        <end position="457"/>
    </location>
</feature>
<dbReference type="Proteomes" id="UP001296104">
    <property type="component" value="Unassembled WGS sequence"/>
</dbReference>
<dbReference type="Pfam" id="PF26176">
    <property type="entry name" value="zf_C2H2_17_2"/>
    <property type="match status" value="1"/>
</dbReference>
<keyword evidence="1" id="KW-0862">Zinc</keyword>
<feature type="compositionally biased region" description="Polar residues" evidence="3">
    <location>
        <begin position="86"/>
        <end position="97"/>
    </location>
</feature>
<reference evidence="5" key="1">
    <citation type="submission" date="2023-11" db="EMBL/GenBank/DDBJ databases">
        <authorList>
            <person name="Alioto T."/>
            <person name="Alioto T."/>
            <person name="Gomez Garrido J."/>
        </authorList>
    </citation>
    <scope>NUCLEOTIDE SEQUENCE</scope>
</reference>